<reference evidence="3" key="1">
    <citation type="journal article" date="2014" name="Genome Announc.">
        <title>Draft Genome Sequence of Marine Flavobacterium Jejuia pallidilutea Strain 11shimoA1 and Pigmentation Mutants.</title>
        <authorList>
            <person name="Takatani N."/>
            <person name="Nakanishi M."/>
            <person name="Meirelles P."/>
            <person name="Mino S."/>
            <person name="Suda W."/>
            <person name="Oshima K."/>
            <person name="Hattori M."/>
            <person name="Ohkuma M."/>
            <person name="Hosokawa M."/>
            <person name="Miyashita K."/>
            <person name="Thompson F.L."/>
            <person name="Niwa A."/>
            <person name="Sawabe T."/>
            <person name="Sawabe T."/>
        </authorList>
    </citation>
    <scope>NUCLEOTIDE SEQUENCE [LARGE SCALE GENOMIC DNA]</scope>
    <source>
        <strain evidence="3">JCM 19538</strain>
    </source>
</reference>
<comment type="caution">
    <text evidence="2">The sequence shown here is derived from an EMBL/GenBank/DDBJ whole genome shotgun (WGS) entry which is preliminary data.</text>
</comment>
<name>A0A098LNY1_9FLAO</name>
<evidence type="ECO:0008006" key="4">
    <source>
        <dbReference type="Google" id="ProtNLM"/>
    </source>
</evidence>
<proteinExistence type="predicted"/>
<dbReference type="AlphaFoldDB" id="A0A098LNY1"/>
<feature type="signal peptide" evidence="1">
    <location>
        <begin position="1"/>
        <end position="20"/>
    </location>
</feature>
<organism evidence="2 3">
    <name type="scientific">Jejuia pallidilutea</name>
    <dbReference type="NCBI Taxonomy" id="504487"/>
    <lineage>
        <taxon>Bacteria</taxon>
        <taxon>Pseudomonadati</taxon>
        <taxon>Bacteroidota</taxon>
        <taxon>Flavobacteriia</taxon>
        <taxon>Flavobacteriales</taxon>
        <taxon>Flavobacteriaceae</taxon>
        <taxon>Jejuia</taxon>
    </lineage>
</organism>
<accession>A0A098LNY1</accession>
<keyword evidence="3" id="KW-1185">Reference proteome</keyword>
<evidence type="ECO:0000313" key="3">
    <source>
        <dbReference type="Proteomes" id="UP000030184"/>
    </source>
</evidence>
<evidence type="ECO:0000256" key="1">
    <source>
        <dbReference type="SAM" id="SignalP"/>
    </source>
</evidence>
<dbReference type="EMBL" id="BBNY01000004">
    <property type="protein sequence ID" value="GAL88700.1"/>
    <property type="molecule type" value="Genomic_DNA"/>
</dbReference>
<gene>
    <name evidence="2" type="ORF">JCM19538_1135</name>
</gene>
<feature type="chain" id="PRO_5001937673" description="Secreted protein" evidence="1">
    <location>
        <begin position="21"/>
        <end position="109"/>
    </location>
</feature>
<sequence length="109" mass="12350">MCIGIFSVYAMCILHSWAQALQEAAHFWQCASSCCSHCSAHHSQISAHSRAYFLTNGESATINFIQIKQASTHCIQQYGHWFLLSLPAISARQFWQSTKHCWHAFMALS</sequence>
<keyword evidence="1" id="KW-0732">Signal</keyword>
<evidence type="ECO:0000313" key="2">
    <source>
        <dbReference type="EMBL" id="GAL88700.1"/>
    </source>
</evidence>
<protein>
    <recommendedName>
        <fullName evidence="4">Secreted protein</fullName>
    </recommendedName>
</protein>
<dbReference type="Proteomes" id="UP000030184">
    <property type="component" value="Unassembled WGS sequence"/>
</dbReference>